<proteinExistence type="predicted"/>
<feature type="non-terminal residue" evidence="2">
    <location>
        <position position="1"/>
    </location>
</feature>
<feature type="transmembrane region" description="Helical" evidence="1">
    <location>
        <begin position="14"/>
        <end position="36"/>
    </location>
</feature>
<keyword evidence="3" id="KW-1185">Reference proteome</keyword>
<gene>
    <name evidence="2" type="ORF">MNOR_LOCUS14429</name>
</gene>
<dbReference type="Proteomes" id="UP001497623">
    <property type="component" value="Unassembled WGS sequence"/>
</dbReference>
<evidence type="ECO:0000313" key="3">
    <source>
        <dbReference type="Proteomes" id="UP001497623"/>
    </source>
</evidence>
<evidence type="ECO:0000313" key="2">
    <source>
        <dbReference type="EMBL" id="CAL4091785.1"/>
    </source>
</evidence>
<sequence length="108" mass="11744">QATHSGVNCPTQALVLQLILLAPIWMSASCALKVFTLVRQESLLKLGISNTVRTSQMLMNFLLCFVTCETILGIAMTGKAPEWSSNHSTSLNAKLLSQRSLPPYPIAI</sequence>
<keyword evidence="1" id="KW-0472">Membrane</keyword>
<accession>A0AAV2QPN3</accession>
<protein>
    <submittedName>
        <fullName evidence="2">Uncharacterized protein</fullName>
    </submittedName>
</protein>
<dbReference type="AlphaFoldDB" id="A0AAV2QPN3"/>
<reference evidence="2 3" key="1">
    <citation type="submission" date="2024-05" db="EMBL/GenBank/DDBJ databases">
        <authorList>
            <person name="Wallberg A."/>
        </authorList>
    </citation>
    <scope>NUCLEOTIDE SEQUENCE [LARGE SCALE GENOMIC DNA]</scope>
</reference>
<keyword evidence="1" id="KW-0812">Transmembrane</keyword>
<dbReference type="EMBL" id="CAXKWB010008647">
    <property type="protein sequence ID" value="CAL4091785.1"/>
    <property type="molecule type" value="Genomic_DNA"/>
</dbReference>
<organism evidence="2 3">
    <name type="scientific">Meganyctiphanes norvegica</name>
    <name type="common">Northern krill</name>
    <name type="synonym">Thysanopoda norvegica</name>
    <dbReference type="NCBI Taxonomy" id="48144"/>
    <lineage>
        <taxon>Eukaryota</taxon>
        <taxon>Metazoa</taxon>
        <taxon>Ecdysozoa</taxon>
        <taxon>Arthropoda</taxon>
        <taxon>Crustacea</taxon>
        <taxon>Multicrustacea</taxon>
        <taxon>Malacostraca</taxon>
        <taxon>Eumalacostraca</taxon>
        <taxon>Eucarida</taxon>
        <taxon>Euphausiacea</taxon>
        <taxon>Euphausiidae</taxon>
        <taxon>Meganyctiphanes</taxon>
    </lineage>
</organism>
<name>A0AAV2QPN3_MEGNR</name>
<feature type="transmembrane region" description="Helical" evidence="1">
    <location>
        <begin position="57"/>
        <end position="76"/>
    </location>
</feature>
<evidence type="ECO:0000256" key="1">
    <source>
        <dbReference type="SAM" id="Phobius"/>
    </source>
</evidence>
<keyword evidence="1" id="KW-1133">Transmembrane helix</keyword>
<comment type="caution">
    <text evidence="2">The sequence shown here is derived from an EMBL/GenBank/DDBJ whole genome shotgun (WGS) entry which is preliminary data.</text>
</comment>